<dbReference type="InterPro" id="IPR018755">
    <property type="entry name" value="Phage_Mu_Gp48"/>
</dbReference>
<evidence type="ECO:0008006" key="2">
    <source>
        <dbReference type="Google" id="ProtNLM"/>
    </source>
</evidence>
<accession>A0A3B0M8E2</accession>
<evidence type="ECO:0000313" key="1">
    <source>
        <dbReference type="EMBL" id="SSW96438.1"/>
    </source>
</evidence>
<sequence length="111" mass="11926">MHGVLRGLARAFHASDNEAIRLLVTSFPKTATSFLPEWEATLGLPNKCMTAPPDTLPKRQGIALAKLLQTGGQSKNYFIALAAETGYQVTITEFRQARAGLSVCGHALNGE</sequence>
<reference evidence="1" key="1">
    <citation type="submission" date="2018-04" db="EMBL/GenBank/DDBJ databases">
        <authorList>
            <person name="Go L.Y."/>
            <person name="Mitchell J.A."/>
        </authorList>
    </citation>
    <scope>NUCLEOTIDE SEQUENCE</scope>
    <source>
        <strain evidence="1">ARTV</strain>
    </source>
</reference>
<gene>
    <name evidence="1" type="ORF">ARTV_2846</name>
</gene>
<organism evidence="1">
    <name type="scientific">Arsenophonus endosymbiont of Trialeurodes vaporariorum</name>
    <dbReference type="NCBI Taxonomy" id="235567"/>
    <lineage>
        <taxon>Bacteria</taxon>
        <taxon>Pseudomonadati</taxon>
        <taxon>Pseudomonadota</taxon>
        <taxon>Gammaproteobacteria</taxon>
        <taxon>Enterobacterales</taxon>
        <taxon>Morganellaceae</taxon>
        <taxon>Arsenophonus</taxon>
    </lineage>
</organism>
<dbReference type="EMBL" id="UFQR01000015">
    <property type="protein sequence ID" value="SSW96438.1"/>
    <property type="molecule type" value="Genomic_DNA"/>
</dbReference>
<protein>
    <recommendedName>
        <fullName evidence="2">Phage tail protein</fullName>
    </recommendedName>
</protein>
<proteinExistence type="predicted"/>
<dbReference type="Pfam" id="PF10076">
    <property type="entry name" value="Phage_Mu_Gp48"/>
    <property type="match status" value="1"/>
</dbReference>
<name>A0A3B0M8E2_9GAMM</name>
<dbReference type="AlphaFoldDB" id="A0A3B0M8E2"/>